<keyword evidence="7" id="KW-0479">Metal-binding</keyword>
<dbReference type="Gene3D" id="3.90.105.10">
    <property type="entry name" value="Molybdopterin biosynthesis moea protein, domain 2"/>
    <property type="match status" value="1"/>
</dbReference>
<dbReference type="Pfam" id="PF00994">
    <property type="entry name" value="MoCF_biosynth"/>
    <property type="match status" value="1"/>
</dbReference>
<dbReference type="SMART" id="SM00852">
    <property type="entry name" value="MoCF_biosynth"/>
    <property type="match status" value="1"/>
</dbReference>
<dbReference type="Gene3D" id="2.40.340.10">
    <property type="entry name" value="MoeA, C-terminal, domain IV"/>
    <property type="match status" value="1"/>
</dbReference>
<dbReference type="Proteomes" id="UP000070184">
    <property type="component" value="Unassembled WGS sequence"/>
</dbReference>
<keyword evidence="6" id="KW-0808">Transferase</keyword>
<accession>A0A133U6N0</accession>
<dbReference type="FunFam" id="2.170.190.11:FF:000001">
    <property type="entry name" value="Molybdopterin molybdenumtransferase"/>
    <property type="match status" value="1"/>
</dbReference>
<dbReference type="SUPFAM" id="SSF53218">
    <property type="entry name" value="Molybdenum cofactor biosynthesis proteins"/>
    <property type="match status" value="1"/>
</dbReference>
<comment type="cofactor">
    <cofactor evidence="1">
        <name>Mg(2+)</name>
        <dbReference type="ChEBI" id="CHEBI:18420"/>
    </cofactor>
</comment>
<keyword evidence="8" id="KW-0460">Magnesium</keyword>
<evidence type="ECO:0000256" key="9">
    <source>
        <dbReference type="ARBA" id="ARBA00023150"/>
    </source>
</evidence>
<dbReference type="PATRIC" id="fig|1698260.3.peg.363"/>
<dbReference type="UniPathway" id="UPA00344"/>
<evidence type="ECO:0000256" key="8">
    <source>
        <dbReference type="ARBA" id="ARBA00022842"/>
    </source>
</evidence>
<dbReference type="PANTHER" id="PTHR10192">
    <property type="entry name" value="MOLYBDOPTERIN BIOSYNTHESIS PROTEIN"/>
    <property type="match status" value="1"/>
</dbReference>
<dbReference type="EMBL" id="LHXK01000020">
    <property type="protein sequence ID" value="KXA89852.1"/>
    <property type="molecule type" value="Genomic_DNA"/>
</dbReference>
<evidence type="ECO:0000256" key="4">
    <source>
        <dbReference type="ARBA" id="ARBA00013269"/>
    </source>
</evidence>
<evidence type="ECO:0000313" key="13">
    <source>
        <dbReference type="Proteomes" id="UP000070184"/>
    </source>
</evidence>
<dbReference type="AlphaFoldDB" id="A0A133U6N0"/>
<dbReference type="Pfam" id="PF03454">
    <property type="entry name" value="MoeA_C"/>
    <property type="match status" value="1"/>
</dbReference>
<dbReference type="InterPro" id="IPR005110">
    <property type="entry name" value="MoeA_linker/N"/>
</dbReference>
<protein>
    <recommendedName>
        <fullName evidence="4">molybdopterin molybdotransferase</fullName>
        <ecNumber evidence="4">2.10.1.1</ecNumber>
    </recommendedName>
</protein>
<dbReference type="InterPro" id="IPR001453">
    <property type="entry name" value="MoaB/Mog_dom"/>
</dbReference>
<evidence type="ECO:0000259" key="11">
    <source>
        <dbReference type="SMART" id="SM00852"/>
    </source>
</evidence>
<evidence type="ECO:0000256" key="5">
    <source>
        <dbReference type="ARBA" id="ARBA00022505"/>
    </source>
</evidence>
<keyword evidence="5" id="KW-0500">Molybdenum</keyword>
<evidence type="ECO:0000256" key="3">
    <source>
        <dbReference type="ARBA" id="ARBA00010763"/>
    </source>
</evidence>
<dbReference type="EC" id="2.10.1.1" evidence="4"/>
<keyword evidence="9" id="KW-0501">Molybdenum cofactor biosynthesis</keyword>
<dbReference type="SUPFAM" id="SSF63867">
    <property type="entry name" value="MoeA C-terminal domain-like"/>
    <property type="match status" value="1"/>
</dbReference>
<dbReference type="GO" id="GO:0046872">
    <property type="term" value="F:metal ion binding"/>
    <property type="evidence" value="ECO:0007669"/>
    <property type="project" value="UniProtKB-KW"/>
</dbReference>
<dbReference type="InterPro" id="IPR036425">
    <property type="entry name" value="MoaB/Mog-like_dom_sf"/>
</dbReference>
<dbReference type="Pfam" id="PF03453">
    <property type="entry name" value="MoeA_N"/>
    <property type="match status" value="1"/>
</dbReference>
<dbReference type="InterPro" id="IPR036135">
    <property type="entry name" value="MoeA_linker/N_sf"/>
</dbReference>
<dbReference type="Gene3D" id="3.40.980.10">
    <property type="entry name" value="MoaB/Mog-like domain"/>
    <property type="match status" value="1"/>
</dbReference>
<comment type="similarity">
    <text evidence="3">Belongs to the MoeA family.</text>
</comment>
<sequence>MDFMKKPLTVKTLEEAKSEFSKYWEPSVKKEMISIDDAAGRVLAESVESKIDLPPFDRSVYDGFAVKAEDTFGAEEDDPEELVLKGAIHAGEKPKVRVDEGTCVEIATGALLPEGANAVVMVEDTTEIDENIQIRRAVSPGENISKKGTEIQEGEIIAEEKQKITPQIHGALSAVGIQEVKVVKKPHIAVISTGEELIEPNQELGPGQIYDVNGKTICDAVNLCGCEASYLGIVKDDISKIKKLIKNALTSYEVVITSGGSSAGSKDIVPEVIDSLGKPGVIVHGLAQKPGKPTVVSVIDGKPVFGLPGYPVSALMVFDQLVAPYLREMTAVSESDKKDVQAKLSRKILSARGRRELSPVKVFEKEGELVAQPLLKGSGAITSLVKADGYIEISLGREILEKNELVKVRLFGEDSFD</sequence>
<comment type="pathway">
    <text evidence="2">Cofactor biosynthesis; molybdopterin biosynthesis.</text>
</comment>
<evidence type="ECO:0000256" key="2">
    <source>
        <dbReference type="ARBA" id="ARBA00005046"/>
    </source>
</evidence>
<dbReference type="GO" id="GO:0061599">
    <property type="term" value="F:molybdopterin molybdotransferase activity"/>
    <property type="evidence" value="ECO:0007669"/>
    <property type="project" value="UniProtKB-EC"/>
</dbReference>
<comment type="catalytic activity">
    <reaction evidence="10">
        <text>adenylyl-molybdopterin + molybdate = Mo-molybdopterin + AMP + H(+)</text>
        <dbReference type="Rhea" id="RHEA:35047"/>
        <dbReference type="ChEBI" id="CHEBI:15378"/>
        <dbReference type="ChEBI" id="CHEBI:36264"/>
        <dbReference type="ChEBI" id="CHEBI:62727"/>
        <dbReference type="ChEBI" id="CHEBI:71302"/>
        <dbReference type="ChEBI" id="CHEBI:456215"/>
        <dbReference type="EC" id="2.10.1.1"/>
    </reaction>
</comment>
<dbReference type="FunFam" id="3.40.980.10:FF:000004">
    <property type="entry name" value="Molybdopterin molybdenumtransferase"/>
    <property type="match status" value="1"/>
</dbReference>
<dbReference type="GO" id="GO:0005737">
    <property type="term" value="C:cytoplasm"/>
    <property type="evidence" value="ECO:0007669"/>
    <property type="project" value="TreeGrafter"/>
</dbReference>
<gene>
    <name evidence="12" type="ORF">AKJ61_01995</name>
</gene>
<comment type="caution">
    <text evidence="12">The sequence shown here is derived from an EMBL/GenBank/DDBJ whole genome shotgun (WGS) entry which is preliminary data.</text>
</comment>
<dbReference type="NCBIfam" id="NF045515">
    <property type="entry name" value="Glp_gephyrin"/>
    <property type="match status" value="1"/>
</dbReference>
<evidence type="ECO:0000313" key="12">
    <source>
        <dbReference type="EMBL" id="KXA89852.1"/>
    </source>
</evidence>
<organism evidence="12 13">
    <name type="scientific">candidate division MSBL1 archaeon SCGC-AAA259B11</name>
    <dbReference type="NCBI Taxonomy" id="1698260"/>
    <lineage>
        <taxon>Archaea</taxon>
        <taxon>Methanobacteriati</taxon>
        <taxon>Methanobacteriota</taxon>
        <taxon>candidate division MSBL1</taxon>
    </lineage>
</organism>
<dbReference type="Gene3D" id="2.170.190.11">
    <property type="entry name" value="Molybdopterin biosynthesis moea protein, domain 3"/>
    <property type="match status" value="1"/>
</dbReference>
<keyword evidence="13" id="KW-1185">Reference proteome</keyword>
<dbReference type="PANTHER" id="PTHR10192:SF5">
    <property type="entry name" value="GEPHYRIN"/>
    <property type="match status" value="1"/>
</dbReference>
<evidence type="ECO:0000256" key="10">
    <source>
        <dbReference type="ARBA" id="ARBA00047317"/>
    </source>
</evidence>
<evidence type="ECO:0000256" key="1">
    <source>
        <dbReference type="ARBA" id="ARBA00001946"/>
    </source>
</evidence>
<dbReference type="InterPro" id="IPR038987">
    <property type="entry name" value="MoeA-like"/>
</dbReference>
<name>A0A133U6N0_9EURY</name>
<evidence type="ECO:0000256" key="7">
    <source>
        <dbReference type="ARBA" id="ARBA00022723"/>
    </source>
</evidence>
<dbReference type="InterPro" id="IPR036688">
    <property type="entry name" value="MoeA_C_domain_IV_sf"/>
</dbReference>
<dbReference type="GO" id="GO:0006777">
    <property type="term" value="P:Mo-molybdopterin cofactor biosynthetic process"/>
    <property type="evidence" value="ECO:0007669"/>
    <property type="project" value="UniProtKB-KW"/>
</dbReference>
<evidence type="ECO:0000256" key="6">
    <source>
        <dbReference type="ARBA" id="ARBA00022679"/>
    </source>
</evidence>
<reference evidence="12 13" key="1">
    <citation type="journal article" date="2016" name="Sci. Rep.">
        <title>Metabolic traits of an uncultured archaeal lineage -MSBL1- from brine pools of the Red Sea.</title>
        <authorList>
            <person name="Mwirichia R."/>
            <person name="Alam I."/>
            <person name="Rashid M."/>
            <person name="Vinu M."/>
            <person name="Ba-Alawi W."/>
            <person name="Anthony Kamau A."/>
            <person name="Kamanda Ngugi D."/>
            <person name="Goker M."/>
            <person name="Klenk H.P."/>
            <person name="Bajic V."/>
            <person name="Stingl U."/>
        </authorList>
    </citation>
    <scope>NUCLEOTIDE SEQUENCE [LARGE SCALE GENOMIC DNA]</scope>
    <source>
        <strain evidence="12">SCGC-AAA259B11</strain>
    </source>
</reference>
<proteinExistence type="inferred from homology"/>
<dbReference type="NCBIfam" id="TIGR00177">
    <property type="entry name" value="molyb_syn"/>
    <property type="match status" value="1"/>
</dbReference>
<dbReference type="CDD" id="cd00887">
    <property type="entry name" value="MoeA"/>
    <property type="match status" value="1"/>
</dbReference>
<dbReference type="SUPFAM" id="SSF63882">
    <property type="entry name" value="MoeA N-terminal region -like"/>
    <property type="match status" value="1"/>
</dbReference>
<feature type="domain" description="MoaB/Mog" evidence="11">
    <location>
        <begin position="189"/>
        <end position="328"/>
    </location>
</feature>
<dbReference type="InterPro" id="IPR005111">
    <property type="entry name" value="MoeA_C_domain_IV"/>
</dbReference>
<dbReference type="FunFam" id="2.40.340.10:FF:000005">
    <property type="entry name" value="Molybdopterin molybdenumtransferase MoeA"/>
    <property type="match status" value="1"/>
</dbReference>